<dbReference type="PANTHER" id="PTHR33408:SF4">
    <property type="entry name" value="TRANSPOSASE DDE DOMAIN-CONTAINING PROTEIN"/>
    <property type="match status" value="1"/>
</dbReference>
<sequence length="327" mass="37478">MAKFKHYDYNQMSMVVINYLEQIQPGTFEFALHYLISEKLDLSAFHKPYKNDAEGRPAYDPAILLKILVFAYSKGITSSREIQWCCETNIIFKALSCDTVPHFTTIAHFVSSRVQAIESLFEQVLLICDQQGLLGNELFAIDGCKMRSNASKEWSGTFKELEQKRHKLKRLIQYHLSEHQEKDTCESEESLERNNRKTQTIQTLDAAANKIDAFLKQNQPRMGKGKRSKEVKSNITDPESVKMTIALNDQRAPTYTDWMNHRVDSPKGKQIYSHRMSVVEPVFGNIGTNKGLSRFSLRGKNKVQGQWQLYCLVHNVEKLAKYGGLSG</sequence>
<evidence type="ECO:0000259" key="2">
    <source>
        <dbReference type="Pfam" id="PF13751"/>
    </source>
</evidence>
<proteinExistence type="predicted"/>
<organism evidence="3 4">
    <name type="scientific">Nitrincola tibetensis</name>
    <dbReference type="NCBI Taxonomy" id="2219697"/>
    <lineage>
        <taxon>Bacteria</taxon>
        <taxon>Pseudomonadati</taxon>
        <taxon>Pseudomonadota</taxon>
        <taxon>Gammaproteobacteria</taxon>
        <taxon>Oceanospirillales</taxon>
        <taxon>Oceanospirillaceae</taxon>
        <taxon>Nitrincola</taxon>
    </lineage>
</organism>
<dbReference type="InterPro" id="IPR025668">
    <property type="entry name" value="Tnp_DDE_dom"/>
</dbReference>
<reference evidence="3 4" key="1">
    <citation type="submission" date="2018-06" db="EMBL/GenBank/DDBJ databases">
        <title>Nitrincola tibetense sp. nov., isolated from Lake XuguoCo on Tibetan Plateau.</title>
        <authorList>
            <person name="Xing P."/>
        </authorList>
    </citation>
    <scope>NUCLEOTIDE SEQUENCE [LARGE SCALE GENOMIC DNA]</scope>
    <source>
        <strain evidence="4">xg18</strain>
    </source>
</reference>
<comment type="caution">
    <text evidence="3">The sequence shown here is derived from an EMBL/GenBank/DDBJ whole genome shotgun (WGS) entry which is preliminary data.</text>
</comment>
<dbReference type="RefSeq" id="WP_112157840.1">
    <property type="nucleotide sequence ID" value="NZ_QKRX01000002.1"/>
</dbReference>
<feature type="domain" description="Transposase InsH N-terminal" evidence="1">
    <location>
        <begin position="22"/>
        <end position="110"/>
    </location>
</feature>
<dbReference type="Pfam" id="PF13751">
    <property type="entry name" value="DDE_Tnp_1_6"/>
    <property type="match status" value="1"/>
</dbReference>
<keyword evidence="4" id="KW-1185">Reference proteome</keyword>
<evidence type="ECO:0000313" key="4">
    <source>
        <dbReference type="Proteomes" id="UP000250744"/>
    </source>
</evidence>
<evidence type="ECO:0000313" key="3">
    <source>
        <dbReference type="EMBL" id="RAU19478.1"/>
    </source>
</evidence>
<name>A0A364NQU1_9GAMM</name>
<dbReference type="Proteomes" id="UP000250744">
    <property type="component" value="Unassembled WGS sequence"/>
</dbReference>
<dbReference type="Pfam" id="PF05598">
    <property type="entry name" value="DUF772"/>
    <property type="match status" value="1"/>
</dbReference>
<gene>
    <name evidence="3" type="ORF">DN062_04295</name>
</gene>
<feature type="domain" description="Transposase DDE" evidence="2">
    <location>
        <begin position="247"/>
        <end position="320"/>
    </location>
</feature>
<evidence type="ECO:0000259" key="1">
    <source>
        <dbReference type="Pfam" id="PF05598"/>
    </source>
</evidence>
<dbReference type="InterPro" id="IPR008490">
    <property type="entry name" value="Transposase_InsH_N"/>
</dbReference>
<dbReference type="OrthoDB" id="9182628at2"/>
<dbReference type="AlphaFoldDB" id="A0A364NQU1"/>
<protein>
    <submittedName>
        <fullName evidence="3">Transposase</fullName>
    </submittedName>
</protein>
<dbReference type="PANTHER" id="PTHR33408">
    <property type="entry name" value="TRANSPOSASE"/>
    <property type="match status" value="1"/>
</dbReference>
<dbReference type="EMBL" id="QKRX01000002">
    <property type="protein sequence ID" value="RAU19478.1"/>
    <property type="molecule type" value="Genomic_DNA"/>
</dbReference>
<accession>A0A364NQU1</accession>